<keyword evidence="2" id="KW-1003">Cell membrane</keyword>
<evidence type="ECO:0000256" key="5">
    <source>
        <dbReference type="ARBA" id="ARBA00023136"/>
    </source>
</evidence>
<dbReference type="SUPFAM" id="SSF53067">
    <property type="entry name" value="Actin-like ATPase domain"/>
    <property type="match status" value="1"/>
</dbReference>
<evidence type="ECO:0000256" key="3">
    <source>
        <dbReference type="ARBA" id="ARBA00022622"/>
    </source>
</evidence>
<dbReference type="GO" id="GO:0005886">
    <property type="term" value="C:plasma membrane"/>
    <property type="evidence" value="ECO:0007669"/>
    <property type="project" value="UniProtKB-SubCell"/>
</dbReference>
<dbReference type="InterPro" id="IPR045003">
    <property type="entry name" value="FLA_A"/>
</dbReference>
<keyword evidence="4" id="KW-0732">Signal</keyword>
<dbReference type="Gene3D" id="3.30.420.40">
    <property type="match status" value="1"/>
</dbReference>
<dbReference type="InterPro" id="IPR043129">
    <property type="entry name" value="ATPase_NBD"/>
</dbReference>
<sequence length="235" mass="26075">MINRRAFVRLVYHLANSIEIKFTCTITSAGASEYHIDESLVNWVTYNNRLKSLAILVKARNFFVFQQQQQTSHENMGSGTEKIALIFNMGAGYCDVVVTATTGGASQIKALAGSTIGGEDLLQNMMHHLLPNSENLFKNHGVKEIKQMGAVSSFAPKYKNLTEAQNVSLLLYHATPVYESLHMLKSSNEIMSTLATEGAANKYNFTVQSEGKDVNLKTKVNTKIVNNVYYSKIIL</sequence>
<comment type="subcellular location">
    <subcellularLocation>
        <location evidence="1">Cell membrane</location>
        <topology evidence="1">Lipid-anchor</topology>
        <topology evidence="1">GPI-anchor</topology>
    </subcellularLocation>
</comment>
<dbReference type="GO" id="GO:0098552">
    <property type="term" value="C:side of membrane"/>
    <property type="evidence" value="ECO:0007669"/>
    <property type="project" value="UniProtKB-KW"/>
</dbReference>
<dbReference type="EMBL" id="QZWG01000002">
    <property type="protein sequence ID" value="RZC26476.1"/>
    <property type="molecule type" value="Genomic_DNA"/>
</dbReference>
<dbReference type="Proteomes" id="UP000289340">
    <property type="component" value="Chromosome 2"/>
</dbReference>
<evidence type="ECO:0000313" key="6">
    <source>
        <dbReference type="EMBL" id="RZC26476.1"/>
    </source>
</evidence>
<keyword evidence="3" id="KW-0336">GPI-anchor</keyword>
<keyword evidence="7" id="KW-1185">Reference proteome</keyword>
<keyword evidence="5" id="KW-0472">Membrane</keyword>
<accession>A0A445LT80</accession>
<dbReference type="PANTHER" id="PTHR32077:SF86">
    <property type="entry name" value="FAS1 DOMAIN-CONTAINING PROTEIN SELMODRAFT_448915"/>
    <property type="match status" value="1"/>
</dbReference>
<name>A0A445LT80_GLYSO</name>
<dbReference type="AlphaFoldDB" id="A0A445LT80"/>
<protein>
    <submittedName>
        <fullName evidence="6">Heat shock 70 kDa protein 8</fullName>
    </submittedName>
</protein>
<keyword evidence="3" id="KW-0449">Lipoprotein</keyword>
<reference evidence="6 7" key="1">
    <citation type="submission" date="2018-09" db="EMBL/GenBank/DDBJ databases">
        <title>A high-quality reference genome of wild soybean provides a powerful tool to mine soybean genomes.</title>
        <authorList>
            <person name="Xie M."/>
            <person name="Chung C.Y.L."/>
            <person name="Li M.-W."/>
            <person name="Wong F.-L."/>
            <person name="Chan T.-F."/>
            <person name="Lam H.-M."/>
        </authorList>
    </citation>
    <scope>NUCLEOTIDE SEQUENCE [LARGE SCALE GENOMIC DNA]</scope>
    <source>
        <strain evidence="7">cv. W05</strain>
        <tissue evidence="6">Hypocotyl of etiolated seedlings</tissue>
    </source>
</reference>
<evidence type="ECO:0000256" key="1">
    <source>
        <dbReference type="ARBA" id="ARBA00004609"/>
    </source>
</evidence>
<keyword evidence="3" id="KW-0325">Glycoprotein</keyword>
<evidence type="ECO:0000313" key="7">
    <source>
        <dbReference type="Proteomes" id="UP000289340"/>
    </source>
</evidence>
<organism evidence="6 7">
    <name type="scientific">Glycine soja</name>
    <name type="common">Wild soybean</name>
    <dbReference type="NCBI Taxonomy" id="3848"/>
    <lineage>
        <taxon>Eukaryota</taxon>
        <taxon>Viridiplantae</taxon>
        <taxon>Streptophyta</taxon>
        <taxon>Embryophyta</taxon>
        <taxon>Tracheophyta</taxon>
        <taxon>Spermatophyta</taxon>
        <taxon>Magnoliopsida</taxon>
        <taxon>eudicotyledons</taxon>
        <taxon>Gunneridae</taxon>
        <taxon>Pentapetalae</taxon>
        <taxon>rosids</taxon>
        <taxon>fabids</taxon>
        <taxon>Fabales</taxon>
        <taxon>Fabaceae</taxon>
        <taxon>Papilionoideae</taxon>
        <taxon>50 kb inversion clade</taxon>
        <taxon>NPAAA clade</taxon>
        <taxon>indigoferoid/millettioid clade</taxon>
        <taxon>Phaseoleae</taxon>
        <taxon>Glycine</taxon>
        <taxon>Glycine subgen. Soja</taxon>
    </lineage>
</organism>
<dbReference type="Gene3D" id="3.90.640.10">
    <property type="entry name" value="Actin, Chain A, domain 4"/>
    <property type="match status" value="1"/>
</dbReference>
<keyword evidence="6" id="KW-0346">Stress response</keyword>
<evidence type="ECO:0000256" key="4">
    <source>
        <dbReference type="ARBA" id="ARBA00022729"/>
    </source>
</evidence>
<evidence type="ECO:0000256" key="2">
    <source>
        <dbReference type="ARBA" id="ARBA00022475"/>
    </source>
</evidence>
<gene>
    <name evidence="6" type="ORF">D0Y65_004906</name>
</gene>
<comment type="caution">
    <text evidence="6">The sequence shown here is derived from an EMBL/GenBank/DDBJ whole genome shotgun (WGS) entry which is preliminary data.</text>
</comment>
<dbReference type="GO" id="GO:0009834">
    <property type="term" value="P:plant-type secondary cell wall biogenesis"/>
    <property type="evidence" value="ECO:0007669"/>
    <property type="project" value="TreeGrafter"/>
</dbReference>
<dbReference type="PANTHER" id="PTHR32077">
    <property type="entry name" value="FASCICLIN-LIKE ARABINOGALACTAN PROTEIN"/>
    <property type="match status" value="1"/>
</dbReference>
<proteinExistence type="predicted"/>